<sequence length="465" mass="50555">MSLPARRPFRRLALLLATAASLIVPAALADGVDDYILGFMQRTHTPGVALAVVRDGKVEKMATYGVADAFARTNLEPSHTFQIASATKMLTGVALGRLEQAGKLSLDDDLRRHFPDAPDSWSRITIRQLATHSSGLEDRLGLGPDATTADIVAAAMKTPLAYEPGSRSRYGFTDFVVLQALIEKLSGEPFPAALRTWALTPLGMVESGFSTETNGTWTDRAAGIHVFRDGRQARDDFGYTPAGYAAGGLLTSLNDLVRFAQAIDKGDALPAATWQRLWMVPPFSIGKPGDFAIGWTKRDLLGHVAVGHSGGPALADILRLPDDRLTIMVMTNQRWLYPMLADGVAARYMPDRARMLPDDRPEMAERLRHALDSAARGTMDKTGFTEEAGNGMQGFFNDFGSALLTAAGPVRSIRLMEKATTPDGGDRRRYRVQFQHQSMVWLFSLNAAGQVDLMRPASDSTPLLP</sequence>
<organism evidence="1 2">
    <name type="scientific">Niveispirillum cyanobacteriorum</name>
    <dbReference type="NCBI Taxonomy" id="1612173"/>
    <lineage>
        <taxon>Bacteria</taxon>
        <taxon>Pseudomonadati</taxon>
        <taxon>Pseudomonadota</taxon>
        <taxon>Alphaproteobacteria</taxon>
        <taxon>Rhodospirillales</taxon>
        <taxon>Azospirillaceae</taxon>
        <taxon>Niveispirillum</taxon>
    </lineage>
</organism>
<dbReference type="OrthoDB" id="5705574at2"/>
<dbReference type="Gene3D" id="3.40.710.10">
    <property type="entry name" value="DD-peptidase/beta-lactamase superfamily"/>
    <property type="match status" value="1"/>
</dbReference>
<gene>
    <name evidence="1" type="ORF">C0V82_12350</name>
</gene>
<keyword evidence="2" id="KW-1185">Reference proteome</keyword>
<dbReference type="Proteomes" id="UP000234752">
    <property type="component" value="Chromosome eg_1"/>
</dbReference>
<evidence type="ECO:0000313" key="1">
    <source>
        <dbReference type="EMBL" id="AUN30944.1"/>
    </source>
</evidence>
<proteinExistence type="predicted"/>
<reference evidence="1 2" key="1">
    <citation type="submission" date="2017-12" db="EMBL/GenBank/DDBJ databases">
        <title>Genomes of bacteria within cyanobacterial aggregates.</title>
        <authorList>
            <person name="Cai H."/>
        </authorList>
    </citation>
    <scope>NUCLEOTIDE SEQUENCE [LARGE SCALE GENOMIC DNA]</scope>
    <source>
        <strain evidence="1 2">TH16</strain>
    </source>
</reference>
<dbReference type="RefSeq" id="WP_102112610.1">
    <property type="nucleotide sequence ID" value="NZ_BMGN01000008.1"/>
</dbReference>
<dbReference type="EMBL" id="CP025611">
    <property type="protein sequence ID" value="AUN30944.1"/>
    <property type="molecule type" value="Genomic_DNA"/>
</dbReference>
<dbReference type="AlphaFoldDB" id="A0A2K9NCW8"/>
<accession>A0A2K9NCW8</accession>
<name>A0A2K9NCW8_9PROT</name>
<dbReference type="KEGG" id="ncb:C0V82_12350"/>
<dbReference type="InterPro" id="IPR001466">
    <property type="entry name" value="Beta-lactam-related"/>
</dbReference>
<protein>
    <submittedName>
        <fullName evidence="1">Uncharacterized protein</fullName>
    </submittedName>
</protein>
<dbReference type="Pfam" id="PF00144">
    <property type="entry name" value="Beta-lactamase"/>
    <property type="match status" value="1"/>
</dbReference>
<dbReference type="PANTHER" id="PTHR46825">
    <property type="entry name" value="D-ALANYL-D-ALANINE-CARBOXYPEPTIDASE/ENDOPEPTIDASE AMPH"/>
    <property type="match status" value="1"/>
</dbReference>
<dbReference type="InterPro" id="IPR050491">
    <property type="entry name" value="AmpC-like"/>
</dbReference>
<dbReference type="PANTHER" id="PTHR46825:SF9">
    <property type="entry name" value="BETA-LACTAMASE-RELATED DOMAIN-CONTAINING PROTEIN"/>
    <property type="match status" value="1"/>
</dbReference>
<dbReference type="SUPFAM" id="SSF56601">
    <property type="entry name" value="beta-lactamase/transpeptidase-like"/>
    <property type="match status" value="1"/>
</dbReference>
<dbReference type="InterPro" id="IPR012338">
    <property type="entry name" value="Beta-lactam/transpept-like"/>
</dbReference>
<evidence type="ECO:0000313" key="2">
    <source>
        <dbReference type="Proteomes" id="UP000234752"/>
    </source>
</evidence>